<comment type="caution">
    <text evidence="1">The sequence shown here is derived from an EMBL/GenBank/DDBJ whole genome shotgun (WGS) entry which is preliminary data.</text>
</comment>
<dbReference type="PATRIC" id="fig|151081.8.peg.1268"/>
<gene>
    <name evidence="1" type="ORF">TW72_00435</name>
</gene>
<accession>A0A0F4PT80</accession>
<dbReference type="AlphaFoldDB" id="A0A0F4PT80"/>
<keyword evidence="2" id="KW-1185">Reference proteome</keyword>
<organism evidence="1 2">
    <name type="scientific">Pseudoalteromonas ruthenica</name>
    <dbReference type="NCBI Taxonomy" id="151081"/>
    <lineage>
        <taxon>Bacteria</taxon>
        <taxon>Pseudomonadati</taxon>
        <taxon>Pseudomonadota</taxon>
        <taxon>Gammaproteobacteria</taxon>
        <taxon>Alteromonadales</taxon>
        <taxon>Pseudoalteromonadaceae</taxon>
        <taxon>Pseudoalteromonas</taxon>
    </lineage>
</organism>
<protein>
    <submittedName>
        <fullName evidence="1">Uncharacterized protein</fullName>
    </submittedName>
</protein>
<evidence type="ECO:0000313" key="2">
    <source>
        <dbReference type="Proteomes" id="UP000033664"/>
    </source>
</evidence>
<reference evidence="1 2" key="1">
    <citation type="journal article" date="2015" name="BMC Genomics">
        <title>Genome mining reveals unlocked bioactive potential of marine Gram-negative bacteria.</title>
        <authorList>
            <person name="Machado H."/>
            <person name="Sonnenschein E.C."/>
            <person name="Melchiorsen J."/>
            <person name="Gram L."/>
        </authorList>
    </citation>
    <scope>NUCLEOTIDE SEQUENCE [LARGE SCALE GENOMIC DNA]</scope>
    <source>
        <strain evidence="1 2">S3137</strain>
    </source>
</reference>
<dbReference type="Proteomes" id="UP000033664">
    <property type="component" value="Unassembled WGS sequence"/>
</dbReference>
<dbReference type="OrthoDB" id="7060541at2"/>
<dbReference type="EMBL" id="JXXZ01000001">
    <property type="protein sequence ID" value="KJZ02315.1"/>
    <property type="molecule type" value="Genomic_DNA"/>
</dbReference>
<name>A0A0F4PT80_9GAMM</name>
<evidence type="ECO:0000313" key="1">
    <source>
        <dbReference type="EMBL" id="KJZ02315.1"/>
    </source>
</evidence>
<proteinExistence type="predicted"/>
<sequence>MVFSCEVGAKNISVCLTSTGSVKYLFGTRDNIERQLSSPIFSSAACSGGGVSRVRFKTGNTSYVVYDVMCNSYRINDTLWSKSESAGVMVLNGDKVQVKTVCTDFDDSLFGINTALLPSTIEKEDFDHELP</sequence>